<evidence type="ECO:0000256" key="1">
    <source>
        <dbReference type="SAM" id="MobiDB-lite"/>
    </source>
</evidence>
<protein>
    <submittedName>
        <fullName evidence="2">Uncharacterized protein</fullName>
    </submittedName>
</protein>
<name>A0ABM8A9R5_9DEIO</name>
<sequence length="104" mass="10914">MRADVPAFVDLDTVCDVTSLASTRVGENSAGTLTLSAEWSRPARRGRSASGSDVSPCEREGLSVVGGRSTRSLTQQNGHDAAVGVAPASRQRTAPRTPSAMTWR</sequence>
<dbReference type="Proteomes" id="UP001064971">
    <property type="component" value="Chromosome"/>
</dbReference>
<organism evidence="2 3">
    <name type="scientific">Deinococcus aetherius</name>
    <dbReference type="NCBI Taxonomy" id="200252"/>
    <lineage>
        <taxon>Bacteria</taxon>
        <taxon>Thermotogati</taxon>
        <taxon>Deinococcota</taxon>
        <taxon>Deinococci</taxon>
        <taxon>Deinococcales</taxon>
        <taxon>Deinococcaceae</taxon>
        <taxon>Deinococcus</taxon>
    </lineage>
</organism>
<proteinExistence type="predicted"/>
<reference evidence="2" key="1">
    <citation type="submission" date="2022-07" db="EMBL/GenBank/DDBJ databases">
        <title>Complete Genome Sequence of the Radioresistant Bacterium Deinococcus aetherius ST0316, Isolated from the Air Dust collected in Lower Stratosphere above Japan.</title>
        <authorList>
            <person name="Satoh K."/>
            <person name="Hagiwara K."/>
            <person name="Katsumata K."/>
            <person name="Kubo A."/>
            <person name="Yokobori S."/>
            <person name="Yamagishi A."/>
            <person name="Oono Y."/>
            <person name="Narumi I."/>
        </authorList>
    </citation>
    <scope>NUCLEOTIDE SEQUENCE</scope>
    <source>
        <strain evidence="2">ST0316</strain>
    </source>
</reference>
<dbReference type="EMBL" id="AP026560">
    <property type="protein sequence ID" value="BDP40510.1"/>
    <property type="molecule type" value="Genomic_DNA"/>
</dbReference>
<accession>A0ABM8A9R5</accession>
<keyword evidence="3" id="KW-1185">Reference proteome</keyword>
<gene>
    <name evidence="2" type="ORF">DAETH_04790</name>
</gene>
<feature type="compositionally biased region" description="Polar residues" evidence="1">
    <location>
        <begin position="90"/>
        <end position="104"/>
    </location>
</feature>
<evidence type="ECO:0000313" key="2">
    <source>
        <dbReference type="EMBL" id="BDP40510.1"/>
    </source>
</evidence>
<feature type="region of interest" description="Disordered" evidence="1">
    <location>
        <begin position="39"/>
        <end position="104"/>
    </location>
</feature>
<evidence type="ECO:0000313" key="3">
    <source>
        <dbReference type="Proteomes" id="UP001064971"/>
    </source>
</evidence>
<feature type="compositionally biased region" description="Polar residues" evidence="1">
    <location>
        <begin position="69"/>
        <end position="78"/>
    </location>
</feature>